<keyword evidence="4 10" id="KW-0548">Nucleotidyltransferase</keyword>
<dbReference type="EMBL" id="JACHVA010000141">
    <property type="protein sequence ID" value="MBC2604278.1"/>
    <property type="molecule type" value="Genomic_DNA"/>
</dbReference>
<dbReference type="FunFam" id="3.90.550.10:FF:000046">
    <property type="entry name" value="Mannose-1-phosphate guanylyltransferase (GDP)"/>
    <property type="match status" value="1"/>
</dbReference>
<dbReference type="InterPro" id="IPR029044">
    <property type="entry name" value="Nucleotide-diphossugar_trans"/>
</dbReference>
<gene>
    <name evidence="10" type="ORF">H5P30_21060</name>
</gene>
<comment type="catalytic activity">
    <reaction evidence="7">
        <text>alpha-D-mannose 1-phosphate + GTP + H(+) = GDP-alpha-D-mannose + diphosphate</text>
        <dbReference type="Rhea" id="RHEA:15229"/>
        <dbReference type="ChEBI" id="CHEBI:15378"/>
        <dbReference type="ChEBI" id="CHEBI:33019"/>
        <dbReference type="ChEBI" id="CHEBI:37565"/>
        <dbReference type="ChEBI" id="CHEBI:57527"/>
        <dbReference type="ChEBI" id="CHEBI:58409"/>
        <dbReference type="EC" id="2.7.7.13"/>
    </reaction>
</comment>
<evidence type="ECO:0000256" key="2">
    <source>
        <dbReference type="ARBA" id="ARBA00012387"/>
    </source>
</evidence>
<dbReference type="SUPFAM" id="SSF53448">
    <property type="entry name" value="Nucleotide-diphospho-sugar transferases"/>
    <property type="match status" value="1"/>
</dbReference>
<keyword evidence="6" id="KW-0342">GTP-binding</keyword>
<reference evidence="10 11" key="1">
    <citation type="submission" date="2020-07" db="EMBL/GenBank/DDBJ databases">
        <authorList>
            <person name="Feng X."/>
        </authorList>
    </citation>
    <scope>NUCLEOTIDE SEQUENCE [LARGE SCALE GENOMIC DNA]</scope>
    <source>
        <strain evidence="10 11">JCM14086</strain>
    </source>
</reference>
<comment type="similarity">
    <text evidence="1">Belongs to the mannose-6-phosphate isomerase type 2 family.</text>
</comment>
<dbReference type="PANTHER" id="PTHR46390">
    <property type="entry name" value="MANNOSE-1-PHOSPHATE GUANYLYLTRANSFERASE"/>
    <property type="match status" value="1"/>
</dbReference>
<dbReference type="GO" id="GO:0004475">
    <property type="term" value="F:mannose-1-phosphate guanylyltransferase (GTP) activity"/>
    <property type="evidence" value="ECO:0007669"/>
    <property type="project" value="UniProtKB-EC"/>
</dbReference>
<evidence type="ECO:0000256" key="3">
    <source>
        <dbReference type="ARBA" id="ARBA00022679"/>
    </source>
</evidence>
<feature type="domain" description="Nucleotidyl transferase" evidence="8">
    <location>
        <begin position="7"/>
        <end position="287"/>
    </location>
</feature>
<dbReference type="InterPro" id="IPR051161">
    <property type="entry name" value="Mannose-6P_isomerase_type2"/>
</dbReference>
<organism evidence="10 11">
    <name type="scientific">Puniceicoccus vermicola</name>
    <dbReference type="NCBI Taxonomy" id="388746"/>
    <lineage>
        <taxon>Bacteria</taxon>
        <taxon>Pseudomonadati</taxon>
        <taxon>Verrucomicrobiota</taxon>
        <taxon>Opitutia</taxon>
        <taxon>Puniceicoccales</taxon>
        <taxon>Puniceicoccaceae</taxon>
        <taxon>Puniceicoccus</taxon>
    </lineage>
</organism>
<evidence type="ECO:0000313" key="11">
    <source>
        <dbReference type="Proteomes" id="UP000525652"/>
    </source>
</evidence>
<proteinExistence type="inferred from homology"/>
<dbReference type="Pfam" id="PF00483">
    <property type="entry name" value="NTP_transferase"/>
    <property type="match status" value="1"/>
</dbReference>
<dbReference type="InterPro" id="IPR054566">
    <property type="entry name" value="ManC/GMP-like_b-helix"/>
</dbReference>
<keyword evidence="11" id="KW-1185">Reference proteome</keyword>
<evidence type="ECO:0000256" key="7">
    <source>
        <dbReference type="ARBA" id="ARBA00047343"/>
    </source>
</evidence>
<dbReference type="EC" id="2.7.7.13" evidence="2"/>
<dbReference type="Proteomes" id="UP000525652">
    <property type="component" value="Unassembled WGS sequence"/>
</dbReference>
<dbReference type="CDD" id="cd02509">
    <property type="entry name" value="GDP-M1P_Guanylyltransferase"/>
    <property type="match status" value="1"/>
</dbReference>
<feature type="domain" description="MannoseP isomerase/GMP-like beta-helix" evidence="9">
    <location>
        <begin position="302"/>
        <end position="348"/>
    </location>
</feature>
<keyword evidence="5" id="KW-0547">Nucleotide-binding</keyword>
<dbReference type="InterPro" id="IPR049577">
    <property type="entry name" value="GMPP_N"/>
</dbReference>
<dbReference type="InterPro" id="IPR005835">
    <property type="entry name" value="NTP_transferase_dom"/>
</dbReference>
<keyword evidence="3 10" id="KW-0808">Transferase</keyword>
<evidence type="ECO:0000256" key="1">
    <source>
        <dbReference type="ARBA" id="ARBA00006115"/>
    </source>
</evidence>
<dbReference type="SUPFAM" id="SSF159283">
    <property type="entry name" value="Guanosine diphospho-D-mannose pyrophosphorylase/mannose-6-phosphate isomerase linker domain"/>
    <property type="match status" value="1"/>
</dbReference>
<dbReference type="PANTHER" id="PTHR46390:SF1">
    <property type="entry name" value="MANNOSE-1-PHOSPHATE GUANYLYLTRANSFERASE"/>
    <property type="match status" value="1"/>
</dbReference>
<protein>
    <recommendedName>
        <fullName evidence="2">mannose-1-phosphate guanylyltransferase</fullName>
        <ecNumber evidence="2">2.7.7.13</ecNumber>
    </recommendedName>
</protein>
<evidence type="ECO:0000259" key="8">
    <source>
        <dbReference type="Pfam" id="PF00483"/>
    </source>
</evidence>
<dbReference type="Pfam" id="PF22640">
    <property type="entry name" value="ManC_GMP_beta-helix"/>
    <property type="match status" value="1"/>
</dbReference>
<evidence type="ECO:0000256" key="5">
    <source>
        <dbReference type="ARBA" id="ARBA00022741"/>
    </source>
</evidence>
<dbReference type="GO" id="GO:0009298">
    <property type="term" value="P:GDP-mannose biosynthetic process"/>
    <property type="evidence" value="ECO:0007669"/>
    <property type="project" value="TreeGrafter"/>
</dbReference>
<sequence>MEVKRSAVIMAGGRGERFWPQSRLTRPKHLLPIVGESPMLRQTVDRLKGLVEPERVWVITNQEQVEAVREICPEIPTEQIVAEPVGRDTAPAVALAALLVEKSVGDHAFAMLPADHVIQNTEAFRKDLLAAFEAAEKDAVIATVGIDPTFPATGYGYIQADSAEASNVFPVRRFVEKPDLETAQSYLDEGNYFWNGGIFVWRPGTILGAIETHCSELHASFSAIRSALSSGEALTEILPREYPQLEKISIDYAVMEKADNVVMVQSTFDWDDVGSWPAIERHFPKDENGNILKGTTVSEDSSDNLIISEGDHLVGIVGVDDLMVIHTGDATLICPKDRAQDVKKLVKKIEALKDGKNYL</sequence>
<evidence type="ECO:0000256" key="6">
    <source>
        <dbReference type="ARBA" id="ARBA00023134"/>
    </source>
</evidence>
<comment type="caution">
    <text evidence="10">The sequence shown here is derived from an EMBL/GenBank/DDBJ whole genome shotgun (WGS) entry which is preliminary data.</text>
</comment>
<evidence type="ECO:0000259" key="9">
    <source>
        <dbReference type="Pfam" id="PF22640"/>
    </source>
</evidence>
<dbReference type="GO" id="GO:0005525">
    <property type="term" value="F:GTP binding"/>
    <property type="evidence" value="ECO:0007669"/>
    <property type="project" value="UniProtKB-KW"/>
</dbReference>
<evidence type="ECO:0000256" key="4">
    <source>
        <dbReference type="ARBA" id="ARBA00022695"/>
    </source>
</evidence>
<name>A0A7X1E6N1_9BACT</name>
<dbReference type="RefSeq" id="WP_185694892.1">
    <property type="nucleotide sequence ID" value="NZ_JACHVA010000141.1"/>
</dbReference>
<evidence type="ECO:0000313" key="10">
    <source>
        <dbReference type="EMBL" id="MBC2604278.1"/>
    </source>
</evidence>
<dbReference type="Gene3D" id="3.90.550.10">
    <property type="entry name" value="Spore Coat Polysaccharide Biosynthesis Protein SpsA, Chain A"/>
    <property type="match status" value="1"/>
</dbReference>
<accession>A0A7X1E6N1</accession>
<dbReference type="AlphaFoldDB" id="A0A7X1E6N1"/>